<accession>A0A6D2ICS5</accession>
<protein>
    <submittedName>
        <fullName evidence="1">Uncharacterized protein</fullName>
    </submittedName>
</protein>
<dbReference type="Proteomes" id="UP000467841">
    <property type="component" value="Unassembled WGS sequence"/>
</dbReference>
<sequence length="116" mass="13501">MMRASVIVVKRTASYGSRNCSSLRDRGKDVRNPHFTPLRSFLVKVTLGYLGYKTGTALHSLPLDSKKEELVKRIQASTNDHRMEKQRVEASRIWLRKDWQDMKKLLDAALRRKKTE</sequence>
<name>A0A6D2ICS5_9BRAS</name>
<evidence type="ECO:0000313" key="2">
    <source>
        <dbReference type="Proteomes" id="UP000467841"/>
    </source>
</evidence>
<comment type="caution">
    <text evidence="1">The sequence shown here is derived from an EMBL/GenBank/DDBJ whole genome shotgun (WGS) entry which is preliminary data.</text>
</comment>
<dbReference type="EMBL" id="CACVBM020000921">
    <property type="protein sequence ID" value="CAA7024698.1"/>
    <property type="molecule type" value="Genomic_DNA"/>
</dbReference>
<gene>
    <name evidence="1" type="ORF">MERR_LOCUS11933</name>
</gene>
<reference evidence="1" key="1">
    <citation type="submission" date="2020-01" db="EMBL/GenBank/DDBJ databases">
        <authorList>
            <person name="Mishra B."/>
        </authorList>
    </citation>
    <scope>NUCLEOTIDE SEQUENCE [LARGE SCALE GENOMIC DNA]</scope>
</reference>
<evidence type="ECO:0000313" key="1">
    <source>
        <dbReference type="EMBL" id="CAA7024698.1"/>
    </source>
</evidence>
<keyword evidence="2" id="KW-1185">Reference proteome</keyword>
<dbReference type="AlphaFoldDB" id="A0A6D2ICS5"/>
<proteinExistence type="predicted"/>
<organism evidence="1 2">
    <name type="scientific">Microthlaspi erraticum</name>
    <dbReference type="NCBI Taxonomy" id="1685480"/>
    <lineage>
        <taxon>Eukaryota</taxon>
        <taxon>Viridiplantae</taxon>
        <taxon>Streptophyta</taxon>
        <taxon>Embryophyta</taxon>
        <taxon>Tracheophyta</taxon>
        <taxon>Spermatophyta</taxon>
        <taxon>Magnoliopsida</taxon>
        <taxon>eudicotyledons</taxon>
        <taxon>Gunneridae</taxon>
        <taxon>Pentapetalae</taxon>
        <taxon>rosids</taxon>
        <taxon>malvids</taxon>
        <taxon>Brassicales</taxon>
        <taxon>Brassicaceae</taxon>
        <taxon>Coluteocarpeae</taxon>
        <taxon>Microthlaspi</taxon>
    </lineage>
</organism>